<keyword evidence="9 13" id="KW-0460">Magnesium</keyword>
<keyword evidence="10 13" id="KW-0648">Protein biosynthesis</keyword>
<dbReference type="SUPFAM" id="SSF54991">
    <property type="entry name" value="Anticodon-binding domain of PheRS"/>
    <property type="match status" value="1"/>
</dbReference>
<dbReference type="InterPro" id="IPR009061">
    <property type="entry name" value="DNA-bd_dom_put_sf"/>
</dbReference>
<name>A0A517NRW9_9BACT</name>
<accession>A0A517NRW9</accession>
<keyword evidence="7 13" id="KW-0547">Nucleotide-binding</keyword>
<dbReference type="Pfam" id="PF03483">
    <property type="entry name" value="B3_4"/>
    <property type="match status" value="1"/>
</dbReference>
<keyword evidence="4 13" id="KW-0963">Cytoplasm</keyword>
<dbReference type="HAMAP" id="MF_00283">
    <property type="entry name" value="Phe_tRNA_synth_beta1"/>
    <property type="match status" value="1"/>
</dbReference>
<dbReference type="EMBL" id="CP036526">
    <property type="protein sequence ID" value="QDT09881.1"/>
    <property type="molecule type" value="Genomic_DNA"/>
</dbReference>
<keyword evidence="17" id="KW-1185">Reference proteome</keyword>
<feature type="binding site" evidence="13">
    <location>
        <position position="349"/>
    </location>
    <ligand>
        <name>Mg(2+)</name>
        <dbReference type="ChEBI" id="CHEBI:18420"/>
        <note>shared with alpha subunit</note>
    </ligand>
</feature>
<organism evidence="16 17">
    <name type="scientific">Stieleria marina</name>
    <dbReference type="NCBI Taxonomy" id="1930275"/>
    <lineage>
        <taxon>Bacteria</taxon>
        <taxon>Pseudomonadati</taxon>
        <taxon>Planctomycetota</taxon>
        <taxon>Planctomycetia</taxon>
        <taxon>Pirellulales</taxon>
        <taxon>Pirellulaceae</taxon>
        <taxon>Stieleria</taxon>
    </lineage>
</organism>
<keyword evidence="8 13" id="KW-0067">ATP-binding</keyword>
<dbReference type="SMART" id="SM00874">
    <property type="entry name" value="B5"/>
    <property type="match status" value="1"/>
</dbReference>
<evidence type="ECO:0000256" key="13">
    <source>
        <dbReference type="HAMAP-Rule" id="MF_00283"/>
    </source>
</evidence>
<dbReference type="PROSITE" id="PS51483">
    <property type="entry name" value="B5"/>
    <property type="match status" value="1"/>
</dbReference>
<dbReference type="NCBIfam" id="TIGR00472">
    <property type="entry name" value="pheT_bact"/>
    <property type="match status" value="1"/>
</dbReference>
<evidence type="ECO:0000256" key="9">
    <source>
        <dbReference type="ARBA" id="ARBA00022842"/>
    </source>
</evidence>
<feature type="domain" description="B5" evidence="15">
    <location>
        <begin position="288"/>
        <end position="365"/>
    </location>
</feature>
<feature type="binding site" evidence="13">
    <location>
        <position position="353"/>
    </location>
    <ligand>
        <name>Mg(2+)</name>
        <dbReference type="ChEBI" id="CHEBI:18420"/>
        <note>shared with alpha subunit</note>
    </ligand>
</feature>
<evidence type="ECO:0000256" key="1">
    <source>
        <dbReference type="ARBA" id="ARBA00004496"/>
    </source>
</evidence>
<reference evidence="16 17" key="1">
    <citation type="submission" date="2019-02" db="EMBL/GenBank/DDBJ databases">
        <title>Deep-cultivation of Planctomycetes and their phenomic and genomic characterization uncovers novel biology.</title>
        <authorList>
            <person name="Wiegand S."/>
            <person name="Jogler M."/>
            <person name="Boedeker C."/>
            <person name="Pinto D."/>
            <person name="Vollmers J."/>
            <person name="Rivas-Marin E."/>
            <person name="Kohn T."/>
            <person name="Peeters S.H."/>
            <person name="Heuer A."/>
            <person name="Rast P."/>
            <person name="Oberbeckmann S."/>
            <person name="Bunk B."/>
            <person name="Jeske O."/>
            <person name="Meyerdierks A."/>
            <person name="Storesund J.E."/>
            <person name="Kallscheuer N."/>
            <person name="Luecker S."/>
            <person name="Lage O.M."/>
            <person name="Pohl T."/>
            <person name="Merkel B.J."/>
            <person name="Hornburger P."/>
            <person name="Mueller R.-W."/>
            <person name="Bruemmer F."/>
            <person name="Labrenz M."/>
            <person name="Spormann A.M."/>
            <person name="Op den Camp H."/>
            <person name="Overmann J."/>
            <person name="Amann R."/>
            <person name="Jetten M.S.M."/>
            <person name="Mascher T."/>
            <person name="Medema M.H."/>
            <person name="Devos D.P."/>
            <person name="Kaster A.-K."/>
            <person name="Ovreas L."/>
            <person name="Rohde M."/>
            <person name="Galperin M.Y."/>
            <person name="Jogler C."/>
        </authorList>
    </citation>
    <scope>NUCLEOTIDE SEQUENCE [LARGE SCALE GENOMIC DNA]</scope>
    <source>
        <strain evidence="16 17">K23_9</strain>
    </source>
</reference>
<protein>
    <recommendedName>
        <fullName evidence="13">Phenylalanine--tRNA ligase beta subunit</fullName>
        <ecNumber evidence="13">6.1.1.20</ecNumber>
    </recommendedName>
    <alternativeName>
        <fullName evidence="13">Phenylalanyl-tRNA synthetase beta subunit</fullName>
        <shortName evidence="13">PheRS</shortName>
    </alternativeName>
</protein>
<evidence type="ECO:0000256" key="10">
    <source>
        <dbReference type="ARBA" id="ARBA00022917"/>
    </source>
</evidence>
<dbReference type="InterPro" id="IPR036690">
    <property type="entry name" value="Fdx_antiC-bd_sf"/>
</dbReference>
<dbReference type="Pfam" id="PF03147">
    <property type="entry name" value="FDX-ACB"/>
    <property type="match status" value="1"/>
</dbReference>
<keyword evidence="5 13" id="KW-0436">Ligase</keyword>
<dbReference type="InterPro" id="IPR004532">
    <property type="entry name" value="Phe-tRNA-ligase_IIc_bsu_bact"/>
</dbReference>
<comment type="similarity">
    <text evidence="2 13">Belongs to the phenylalanyl-tRNA synthetase beta subunit family. Type 1 subfamily.</text>
</comment>
<dbReference type="GO" id="GO:0005524">
    <property type="term" value="F:ATP binding"/>
    <property type="evidence" value="ECO:0007669"/>
    <property type="project" value="UniProtKB-UniRule"/>
</dbReference>
<dbReference type="Pfam" id="PF03484">
    <property type="entry name" value="B5"/>
    <property type="match status" value="1"/>
</dbReference>
<gene>
    <name evidence="13 16" type="primary">pheT</name>
    <name evidence="16" type="ORF">K239x_18340</name>
</gene>
<proteinExistence type="inferred from homology"/>
<dbReference type="InterPro" id="IPR041616">
    <property type="entry name" value="PheRS_beta_core"/>
</dbReference>
<dbReference type="InterPro" id="IPR005146">
    <property type="entry name" value="B3/B4_tRNA-bd"/>
</dbReference>
<dbReference type="Proteomes" id="UP000319817">
    <property type="component" value="Chromosome"/>
</dbReference>
<dbReference type="FunFam" id="3.30.56.10:FF:000002">
    <property type="entry name" value="Phenylalanine--tRNA ligase beta subunit"/>
    <property type="match status" value="1"/>
</dbReference>
<dbReference type="Gene3D" id="3.50.40.10">
    <property type="entry name" value="Phenylalanyl-trna Synthetase, Chain B, domain 3"/>
    <property type="match status" value="1"/>
</dbReference>
<dbReference type="Gene3D" id="3.30.56.10">
    <property type="match status" value="2"/>
</dbReference>
<dbReference type="SMART" id="SM00873">
    <property type="entry name" value="B3_4"/>
    <property type="match status" value="1"/>
</dbReference>
<dbReference type="GO" id="GO:0009328">
    <property type="term" value="C:phenylalanine-tRNA ligase complex"/>
    <property type="evidence" value="ECO:0007669"/>
    <property type="project" value="TreeGrafter"/>
</dbReference>
<evidence type="ECO:0000256" key="11">
    <source>
        <dbReference type="ARBA" id="ARBA00023146"/>
    </source>
</evidence>
<feature type="binding site" evidence="13">
    <location>
        <position position="352"/>
    </location>
    <ligand>
        <name>Mg(2+)</name>
        <dbReference type="ChEBI" id="CHEBI:18420"/>
        <note>shared with alpha subunit</note>
    </ligand>
</feature>
<keyword evidence="11 13" id="KW-0030">Aminoacyl-tRNA synthetase</keyword>
<dbReference type="SUPFAM" id="SSF46955">
    <property type="entry name" value="Putative DNA-binding domain"/>
    <property type="match status" value="2"/>
</dbReference>
<evidence type="ECO:0000256" key="5">
    <source>
        <dbReference type="ARBA" id="ARBA00022598"/>
    </source>
</evidence>
<sequence length="674" mass="73180">MLVSWKWLSKYVDLSMDREELETRLSLSGLNHEGTEIVGGDPVIDLEVTSNRGDCLGHLGVAREIAVLYGTSVKTPEVVISESDEAVDSLLSVENQFIDACPRYTARVIKGVRVGPSPDWMVEALAAVGIASVNNVVDSTNYVTMECGQPLHAFDFAKVAGAKIVVRPGKKDEKFRAIDHKDYQLDDSTCVIADAKQADAIAGVMGGAESEVDESTTDLVIEAAVFTPLVVRRAARKLKLHSPSSYRFERKVDPVGVDWASRRVCQLIQELAGGEVAKGVIDTAPEIADRESITLRSGQVKRILGIDIDPQEITRILNELGCTADGDDSDQGISYVPPTWRHDLTREADLIEEVARIYGYDKIPEDAPIPVAPSEKRPFDVAMDRVRAVLTAAGMSEAMTPSVVTAKVDDSLSPWTDKPALQTQTQMLKGSKRLRRTLIPSLLQGRANNWATASIEANLFEISHIYLPSDAGDTLPSEQYSLGLVAGGDFFDLKGIIESLILRMGISEPAKVTPVERPGFAKGGAVELSLGDAPLGYLGVVDPKVLKQWKLPHPVVAAELSLPALLDASRLVPQQQSVSAFPSVQRDLNFVLAESVRWSEMENVVRSAVGDDLADLVYVETYRDEKKDGKGTKRLLLSVVLQKSDDTLSGDQADALIQSIVASCEKKLSAKLLS</sequence>
<evidence type="ECO:0000259" key="14">
    <source>
        <dbReference type="PROSITE" id="PS51447"/>
    </source>
</evidence>
<comment type="cofactor">
    <cofactor evidence="13">
        <name>Mg(2+)</name>
        <dbReference type="ChEBI" id="CHEBI:18420"/>
    </cofactor>
    <text evidence="13">Binds 2 magnesium ions per tetramer.</text>
</comment>
<evidence type="ECO:0000256" key="4">
    <source>
        <dbReference type="ARBA" id="ARBA00022490"/>
    </source>
</evidence>
<dbReference type="SUPFAM" id="SSF55681">
    <property type="entry name" value="Class II aaRS and biotin synthetases"/>
    <property type="match status" value="1"/>
</dbReference>
<dbReference type="PROSITE" id="PS51447">
    <property type="entry name" value="FDX_ACB"/>
    <property type="match status" value="1"/>
</dbReference>
<evidence type="ECO:0000256" key="3">
    <source>
        <dbReference type="ARBA" id="ARBA00011209"/>
    </source>
</evidence>
<feature type="binding site" evidence="13">
    <location>
        <position position="343"/>
    </location>
    <ligand>
        <name>Mg(2+)</name>
        <dbReference type="ChEBI" id="CHEBI:18420"/>
        <note>shared with alpha subunit</note>
    </ligand>
</feature>
<dbReference type="GO" id="GO:0006432">
    <property type="term" value="P:phenylalanyl-tRNA aminoacylation"/>
    <property type="evidence" value="ECO:0007669"/>
    <property type="project" value="UniProtKB-UniRule"/>
</dbReference>
<evidence type="ECO:0000256" key="7">
    <source>
        <dbReference type="ARBA" id="ARBA00022741"/>
    </source>
</evidence>
<dbReference type="InterPro" id="IPR045060">
    <property type="entry name" value="Phe-tRNA-ligase_IIc_bsu"/>
</dbReference>
<dbReference type="GO" id="GO:0003723">
    <property type="term" value="F:RNA binding"/>
    <property type="evidence" value="ECO:0007669"/>
    <property type="project" value="InterPro"/>
</dbReference>
<dbReference type="InterPro" id="IPR005121">
    <property type="entry name" value="Fdx_antiC-bd"/>
</dbReference>
<comment type="subcellular location">
    <subcellularLocation>
        <location evidence="1 13">Cytoplasm</location>
    </subcellularLocation>
</comment>
<comment type="subunit">
    <text evidence="3 13">Tetramer of two alpha and two beta subunits.</text>
</comment>
<evidence type="ECO:0000256" key="12">
    <source>
        <dbReference type="ARBA" id="ARBA00049255"/>
    </source>
</evidence>
<dbReference type="PANTHER" id="PTHR10947">
    <property type="entry name" value="PHENYLALANYL-TRNA SYNTHETASE BETA CHAIN AND LEUCINE-RICH REPEAT-CONTAINING PROTEIN 47"/>
    <property type="match status" value="1"/>
</dbReference>
<evidence type="ECO:0000259" key="15">
    <source>
        <dbReference type="PROSITE" id="PS51483"/>
    </source>
</evidence>
<dbReference type="OrthoDB" id="9805455at2"/>
<evidence type="ECO:0000256" key="8">
    <source>
        <dbReference type="ARBA" id="ARBA00022840"/>
    </source>
</evidence>
<evidence type="ECO:0000313" key="16">
    <source>
        <dbReference type="EMBL" id="QDT09881.1"/>
    </source>
</evidence>
<evidence type="ECO:0000313" key="17">
    <source>
        <dbReference type="Proteomes" id="UP000319817"/>
    </source>
</evidence>
<dbReference type="GO" id="GO:0004826">
    <property type="term" value="F:phenylalanine-tRNA ligase activity"/>
    <property type="evidence" value="ECO:0007669"/>
    <property type="project" value="UniProtKB-UniRule"/>
</dbReference>
<dbReference type="SMART" id="SM00896">
    <property type="entry name" value="FDX-ACB"/>
    <property type="match status" value="1"/>
</dbReference>
<dbReference type="PANTHER" id="PTHR10947:SF0">
    <property type="entry name" value="PHENYLALANINE--TRNA LIGASE BETA SUBUNIT"/>
    <property type="match status" value="1"/>
</dbReference>
<dbReference type="GO" id="GO:0000287">
    <property type="term" value="F:magnesium ion binding"/>
    <property type="evidence" value="ECO:0007669"/>
    <property type="project" value="UniProtKB-UniRule"/>
</dbReference>
<dbReference type="InterPro" id="IPR020825">
    <property type="entry name" value="Phe-tRNA_synthase-like_B3/B4"/>
</dbReference>
<dbReference type="Gene3D" id="3.30.70.380">
    <property type="entry name" value="Ferrodoxin-fold anticodon-binding domain"/>
    <property type="match status" value="1"/>
</dbReference>
<comment type="catalytic activity">
    <reaction evidence="12 13">
        <text>tRNA(Phe) + L-phenylalanine + ATP = L-phenylalanyl-tRNA(Phe) + AMP + diphosphate + H(+)</text>
        <dbReference type="Rhea" id="RHEA:19413"/>
        <dbReference type="Rhea" id="RHEA-COMP:9668"/>
        <dbReference type="Rhea" id="RHEA-COMP:9699"/>
        <dbReference type="ChEBI" id="CHEBI:15378"/>
        <dbReference type="ChEBI" id="CHEBI:30616"/>
        <dbReference type="ChEBI" id="CHEBI:33019"/>
        <dbReference type="ChEBI" id="CHEBI:58095"/>
        <dbReference type="ChEBI" id="CHEBI:78442"/>
        <dbReference type="ChEBI" id="CHEBI:78531"/>
        <dbReference type="ChEBI" id="CHEBI:456215"/>
        <dbReference type="EC" id="6.1.1.20"/>
    </reaction>
</comment>
<feature type="domain" description="FDX-ACB" evidence="14">
    <location>
        <begin position="579"/>
        <end position="673"/>
    </location>
</feature>
<dbReference type="SUPFAM" id="SSF56037">
    <property type="entry name" value="PheT/TilS domain"/>
    <property type="match status" value="1"/>
</dbReference>
<dbReference type="RefSeq" id="WP_145417446.1">
    <property type="nucleotide sequence ID" value="NZ_CP036526.1"/>
</dbReference>
<dbReference type="InterPro" id="IPR005147">
    <property type="entry name" value="tRNA_synthase_B5-dom"/>
</dbReference>
<dbReference type="Gene3D" id="3.30.930.10">
    <property type="entry name" value="Bira Bifunctional Protein, Domain 2"/>
    <property type="match status" value="1"/>
</dbReference>
<dbReference type="AlphaFoldDB" id="A0A517NRW9"/>
<keyword evidence="6 13" id="KW-0479">Metal-binding</keyword>
<dbReference type="Pfam" id="PF17759">
    <property type="entry name" value="tRNA_synthFbeta"/>
    <property type="match status" value="1"/>
</dbReference>
<dbReference type="EC" id="6.1.1.20" evidence="13"/>
<dbReference type="InterPro" id="IPR045864">
    <property type="entry name" value="aa-tRNA-synth_II/BPL/LPL"/>
</dbReference>
<evidence type="ECO:0000256" key="6">
    <source>
        <dbReference type="ARBA" id="ARBA00022723"/>
    </source>
</evidence>
<evidence type="ECO:0000256" key="2">
    <source>
        <dbReference type="ARBA" id="ARBA00008653"/>
    </source>
</evidence>